<keyword evidence="2" id="KW-0472">Membrane</keyword>
<evidence type="ECO:0000256" key="2">
    <source>
        <dbReference type="SAM" id="Phobius"/>
    </source>
</evidence>
<dbReference type="NCBIfam" id="TIGR00996">
    <property type="entry name" value="Mtu_fam_mce"/>
    <property type="match status" value="1"/>
</dbReference>
<dbReference type="InterPro" id="IPR052336">
    <property type="entry name" value="MlaD_Phospholipid_Transporter"/>
</dbReference>
<evidence type="ECO:0000256" key="1">
    <source>
        <dbReference type="SAM" id="Coils"/>
    </source>
</evidence>
<dbReference type="RefSeq" id="WP_344238051.1">
    <property type="nucleotide sequence ID" value="NZ_BAAAHH010000004.1"/>
</dbReference>
<feature type="coiled-coil region" evidence="1">
    <location>
        <begin position="217"/>
        <end position="244"/>
    </location>
</feature>
<dbReference type="InterPro" id="IPR005693">
    <property type="entry name" value="Mce"/>
</dbReference>
<gene>
    <name evidence="4" type="ORF">GCM10009550_14390</name>
</gene>
<evidence type="ECO:0000259" key="3">
    <source>
        <dbReference type="Pfam" id="PF02470"/>
    </source>
</evidence>
<dbReference type="Proteomes" id="UP001500665">
    <property type="component" value="Unassembled WGS sequence"/>
</dbReference>
<keyword evidence="5" id="KW-1185">Reference proteome</keyword>
<comment type="caution">
    <text evidence="4">The sequence shown here is derived from an EMBL/GenBank/DDBJ whole genome shotgun (WGS) entry which is preliminary data.</text>
</comment>
<name>A0ABN1QHT0_9ACTN</name>
<keyword evidence="1" id="KW-0175">Coiled coil</keyword>
<sequence>MRLKSFRDRDPVVLGLVSTGFIALLLVVVFLIGSLGLLQSRYTLTGVFTDTGGLHSGNDVKVAGVKVGEVTAVEPDFSRGTVLITWEVDSKVRLGPQTRAEVRTSNILGGRYLRLSGPVAEPHLAGLSAERRRIPLERTQTPTTVNDLLASGTRSLAEIDTELISQVIDQVGGISPQTEKRLVGSLRNLTDIADTLEGSGPRLKRLVADSDRVLKLARSKDAQLSALARNIQQLLDELRDRQLELAVLLGSGDAAVGRISKLISRQQAGLVELVESLDGVVGRLDPQIGELNTLLAWMGPTLSAFNASNSHGPWVDAIGTQLGLLSAEDIRELTGGRR</sequence>
<dbReference type="Pfam" id="PF02470">
    <property type="entry name" value="MlaD"/>
    <property type="match status" value="1"/>
</dbReference>
<dbReference type="EMBL" id="BAAAHH010000004">
    <property type="protein sequence ID" value="GAA0942872.1"/>
    <property type="molecule type" value="Genomic_DNA"/>
</dbReference>
<evidence type="ECO:0000313" key="4">
    <source>
        <dbReference type="EMBL" id="GAA0942872.1"/>
    </source>
</evidence>
<protein>
    <submittedName>
        <fullName evidence="4">MCE family protein</fullName>
    </submittedName>
</protein>
<evidence type="ECO:0000313" key="5">
    <source>
        <dbReference type="Proteomes" id="UP001500665"/>
    </source>
</evidence>
<feature type="transmembrane region" description="Helical" evidence="2">
    <location>
        <begin position="12"/>
        <end position="38"/>
    </location>
</feature>
<reference evidence="4 5" key="1">
    <citation type="journal article" date="2019" name="Int. J. Syst. Evol. Microbiol.">
        <title>The Global Catalogue of Microorganisms (GCM) 10K type strain sequencing project: providing services to taxonomists for standard genome sequencing and annotation.</title>
        <authorList>
            <consortium name="The Broad Institute Genomics Platform"/>
            <consortium name="The Broad Institute Genome Sequencing Center for Infectious Disease"/>
            <person name="Wu L."/>
            <person name="Ma J."/>
        </authorList>
    </citation>
    <scope>NUCLEOTIDE SEQUENCE [LARGE SCALE GENOMIC DNA]</scope>
    <source>
        <strain evidence="4 5">JCM 10696</strain>
    </source>
</reference>
<keyword evidence="2" id="KW-1133">Transmembrane helix</keyword>
<dbReference type="PANTHER" id="PTHR33371:SF18">
    <property type="entry name" value="MCE-FAMILY PROTEIN MCE3C"/>
    <property type="match status" value="1"/>
</dbReference>
<dbReference type="PANTHER" id="PTHR33371">
    <property type="entry name" value="INTERMEMBRANE PHOSPHOLIPID TRANSPORT SYSTEM BINDING PROTEIN MLAD-RELATED"/>
    <property type="match status" value="1"/>
</dbReference>
<organism evidence="4 5">
    <name type="scientific">Actinocorallia libanotica</name>
    <dbReference type="NCBI Taxonomy" id="46162"/>
    <lineage>
        <taxon>Bacteria</taxon>
        <taxon>Bacillati</taxon>
        <taxon>Actinomycetota</taxon>
        <taxon>Actinomycetes</taxon>
        <taxon>Streptosporangiales</taxon>
        <taxon>Thermomonosporaceae</taxon>
        <taxon>Actinocorallia</taxon>
    </lineage>
</organism>
<proteinExistence type="predicted"/>
<keyword evidence="2" id="KW-0812">Transmembrane</keyword>
<dbReference type="InterPro" id="IPR003399">
    <property type="entry name" value="Mce/MlaD"/>
</dbReference>
<accession>A0ABN1QHT0</accession>
<feature type="domain" description="Mce/MlaD" evidence="3">
    <location>
        <begin position="42"/>
        <end position="116"/>
    </location>
</feature>